<dbReference type="OrthoDB" id="3496536at2759"/>
<gene>
    <name evidence="2" type="ORF">G7Y89_g5475</name>
</gene>
<sequence length="330" mass="37094">MSALDTSPSSACYGQRALTFRTQKLTKHHALITKTCYIPSTTNAAFTVNVSAKPPFKLDCEVLIFRVFVDGKWVREPLLCEGDFDGGEWEDFVAGPLVENPQGGDFMYRQMRFGEIETTDERMRNSVIEEQKNKMSEVGEIIVEVYRGATAAQRAREETPDYGVDFSGKVHEKSLVMEAKSHGTTFGTANHDVNYRMRDIEQIDGDDYPRAVFVFKYRSKEALKQLHIVRSTPTPSPEPELPDASDLAAKITSLSPGRKRKLAEFLNMTNGGDGEAAIKKETAVKKEHMIKKERLENVATPPRKKSKKVISKVFIDLTETDDEDSVVVFD</sequence>
<protein>
    <recommendedName>
        <fullName evidence="1">DUF7918 domain-containing protein</fullName>
    </recommendedName>
</protein>
<proteinExistence type="predicted"/>
<evidence type="ECO:0000313" key="3">
    <source>
        <dbReference type="Proteomes" id="UP000566819"/>
    </source>
</evidence>
<dbReference type="AlphaFoldDB" id="A0A8H4RN79"/>
<comment type="caution">
    <text evidence="2">The sequence shown here is derived from an EMBL/GenBank/DDBJ whole genome shotgun (WGS) entry which is preliminary data.</text>
</comment>
<dbReference type="Pfam" id="PF25534">
    <property type="entry name" value="DUF7918"/>
    <property type="match status" value="1"/>
</dbReference>
<dbReference type="EMBL" id="JAAMPI010000328">
    <property type="protein sequence ID" value="KAF4632648.1"/>
    <property type="molecule type" value="Genomic_DNA"/>
</dbReference>
<accession>A0A8H4RN79</accession>
<keyword evidence="3" id="KW-1185">Reference proteome</keyword>
<dbReference type="Proteomes" id="UP000566819">
    <property type="component" value="Unassembled WGS sequence"/>
</dbReference>
<evidence type="ECO:0000313" key="2">
    <source>
        <dbReference type="EMBL" id="KAF4632648.1"/>
    </source>
</evidence>
<evidence type="ECO:0000259" key="1">
    <source>
        <dbReference type="Pfam" id="PF25534"/>
    </source>
</evidence>
<feature type="domain" description="DUF7918" evidence="1">
    <location>
        <begin position="26"/>
        <end position="230"/>
    </location>
</feature>
<name>A0A8H4RN79_9HELO</name>
<reference evidence="2 3" key="1">
    <citation type="submission" date="2020-03" db="EMBL/GenBank/DDBJ databases">
        <title>Draft Genome Sequence of Cudoniella acicularis.</title>
        <authorList>
            <person name="Buettner E."/>
            <person name="Kellner H."/>
        </authorList>
    </citation>
    <scope>NUCLEOTIDE SEQUENCE [LARGE SCALE GENOMIC DNA]</scope>
    <source>
        <strain evidence="2 3">DSM 108380</strain>
    </source>
</reference>
<dbReference type="PANTHER" id="PTHR36223:SF1">
    <property type="entry name" value="TRANSCRIPTION ELONGATION FACTOR EAF N-TERMINAL DOMAIN-CONTAINING PROTEIN"/>
    <property type="match status" value="1"/>
</dbReference>
<organism evidence="2 3">
    <name type="scientific">Cudoniella acicularis</name>
    <dbReference type="NCBI Taxonomy" id="354080"/>
    <lineage>
        <taxon>Eukaryota</taxon>
        <taxon>Fungi</taxon>
        <taxon>Dikarya</taxon>
        <taxon>Ascomycota</taxon>
        <taxon>Pezizomycotina</taxon>
        <taxon>Leotiomycetes</taxon>
        <taxon>Helotiales</taxon>
        <taxon>Tricladiaceae</taxon>
        <taxon>Cudoniella</taxon>
    </lineage>
</organism>
<dbReference type="InterPro" id="IPR057678">
    <property type="entry name" value="DUF7918"/>
</dbReference>
<dbReference type="PANTHER" id="PTHR36223">
    <property type="entry name" value="BETA-LACTAMASE-TYPE TRANSPEPTIDASE FOLD DOMAIN CONTAINING PROTEIN"/>
    <property type="match status" value="1"/>
</dbReference>